<name>G7E1A3_MIXOS</name>
<dbReference type="RefSeq" id="XP_014567348.1">
    <property type="nucleotide sequence ID" value="XM_014711862.1"/>
</dbReference>
<evidence type="ECO:0000313" key="3">
    <source>
        <dbReference type="Proteomes" id="UP000009131"/>
    </source>
</evidence>
<keyword evidence="3" id="KW-1185">Reference proteome</keyword>
<dbReference type="Proteomes" id="UP000009131">
    <property type="component" value="Unassembled WGS sequence"/>
</dbReference>
<reference evidence="2 3" key="2">
    <citation type="journal article" date="2012" name="Open Biol.">
        <title>Characteristics of nucleosomes and linker DNA regions on the genome of the basidiomycete Mixia osmundae revealed by mono- and dinucleosome mapping.</title>
        <authorList>
            <person name="Nishida H."/>
            <person name="Kondo S."/>
            <person name="Matsumoto T."/>
            <person name="Suzuki Y."/>
            <person name="Yoshikawa H."/>
            <person name="Taylor T.D."/>
            <person name="Sugiyama J."/>
        </authorList>
    </citation>
    <scope>NUCLEOTIDE SEQUENCE [LARGE SCALE GENOMIC DNA]</scope>
    <source>
        <strain evidence="3">CBS 9802 / IAM 14324 / JCM 22182 / KY 12970</strain>
    </source>
</reference>
<protein>
    <recommendedName>
        <fullName evidence="4">AA1-like domain-containing protein</fullName>
    </recommendedName>
</protein>
<feature type="chain" id="PRO_5009955710" description="AA1-like domain-containing protein" evidence="1">
    <location>
        <begin position="21"/>
        <end position="150"/>
    </location>
</feature>
<sequence>MRTKFVTMIGVLALVYSVAAVAVQKAQYAVQPVQLCSLTFGLIGGRADSFLFQLEHFGPEDSPFSATTLTKRSLACQPASPQYTRGGSDATECLYFVSTPDGSIHSKIDIVFRIDGKYLNYELLPSLADDKGLAFWSLKCGSHLIEERKS</sequence>
<comment type="caution">
    <text evidence="2">The sequence shown here is derived from an EMBL/GenBank/DDBJ whole genome shotgun (WGS) entry which is preliminary data.</text>
</comment>
<dbReference type="AlphaFoldDB" id="G7E1A3"/>
<gene>
    <name evidence="2" type="primary">Mo03283</name>
    <name evidence="2" type="ORF">E5Q_03283</name>
</gene>
<evidence type="ECO:0000313" key="2">
    <source>
        <dbReference type="EMBL" id="GAA96613.1"/>
    </source>
</evidence>
<dbReference type="InParanoid" id="G7E1A3"/>
<proteinExistence type="predicted"/>
<organism evidence="2 3">
    <name type="scientific">Mixia osmundae (strain CBS 9802 / IAM 14324 / JCM 22182 / KY 12970)</name>
    <dbReference type="NCBI Taxonomy" id="764103"/>
    <lineage>
        <taxon>Eukaryota</taxon>
        <taxon>Fungi</taxon>
        <taxon>Dikarya</taxon>
        <taxon>Basidiomycota</taxon>
        <taxon>Pucciniomycotina</taxon>
        <taxon>Mixiomycetes</taxon>
        <taxon>Mixiales</taxon>
        <taxon>Mixiaceae</taxon>
        <taxon>Mixia</taxon>
    </lineage>
</organism>
<dbReference type="EMBL" id="BABT02000102">
    <property type="protein sequence ID" value="GAA96613.1"/>
    <property type="molecule type" value="Genomic_DNA"/>
</dbReference>
<reference evidence="2 3" key="1">
    <citation type="journal article" date="2011" name="J. Gen. Appl. Microbiol.">
        <title>Draft genome sequencing of the enigmatic basidiomycete Mixia osmundae.</title>
        <authorList>
            <person name="Nishida H."/>
            <person name="Nagatsuka Y."/>
            <person name="Sugiyama J."/>
        </authorList>
    </citation>
    <scope>NUCLEOTIDE SEQUENCE [LARGE SCALE GENOMIC DNA]</scope>
    <source>
        <strain evidence="3">CBS 9802 / IAM 14324 / JCM 22182 / KY 12970</strain>
    </source>
</reference>
<dbReference type="HOGENOM" id="CLU_150812_0_0_1"/>
<evidence type="ECO:0000256" key="1">
    <source>
        <dbReference type="SAM" id="SignalP"/>
    </source>
</evidence>
<keyword evidence="1" id="KW-0732">Signal</keyword>
<accession>G7E1A3</accession>
<evidence type="ECO:0008006" key="4">
    <source>
        <dbReference type="Google" id="ProtNLM"/>
    </source>
</evidence>
<feature type="signal peptide" evidence="1">
    <location>
        <begin position="1"/>
        <end position="20"/>
    </location>
</feature>